<evidence type="ECO:0000259" key="14">
    <source>
        <dbReference type="Pfam" id="PF00520"/>
    </source>
</evidence>
<feature type="transmembrane region" description="Helical" evidence="13">
    <location>
        <begin position="85"/>
        <end position="106"/>
    </location>
</feature>
<dbReference type="Proteomes" id="UP000332933">
    <property type="component" value="Unassembled WGS sequence"/>
</dbReference>
<evidence type="ECO:0000313" key="19">
    <source>
        <dbReference type="Proteomes" id="UP000332933"/>
    </source>
</evidence>
<evidence type="ECO:0000256" key="3">
    <source>
        <dbReference type="ARBA" id="ARBA00022538"/>
    </source>
</evidence>
<dbReference type="AlphaFoldDB" id="A0A485L0F8"/>
<dbReference type="Gene3D" id="3.40.50.720">
    <property type="entry name" value="NAD(P)-binding Rossmann-like Domain"/>
    <property type="match status" value="1"/>
</dbReference>
<evidence type="ECO:0000256" key="12">
    <source>
        <dbReference type="SAM" id="MobiDB-lite"/>
    </source>
</evidence>
<feature type="transmembrane region" description="Helical" evidence="13">
    <location>
        <begin position="112"/>
        <end position="130"/>
    </location>
</feature>
<feature type="region of interest" description="Disordered" evidence="12">
    <location>
        <begin position="1"/>
        <end position="31"/>
    </location>
</feature>
<keyword evidence="8" id="KW-0406">Ion transport</keyword>
<dbReference type="InterPro" id="IPR047871">
    <property type="entry name" value="K_chnl_Slo-like"/>
</dbReference>
<gene>
    <name evidence="18" type="primary">Aste57867_14341</name>
    <name evidence="17" type="ORF">As57867_014287</name>
    <name evidence="18" type="ORF">ASTE57867_14341</name>
</gene>
<feature type="compositionally biased region" description="Polar residues" evidence="12">
    <location>
        <begin position="22"/>
        <end position="31"/>
    </location>
</feature>
<dbReference type="SUPFAM" id="SSF81324">
    <property type="entry name" value="Voltage-gated potassium channels"/>
    <property type="match status" value="1"/>
</dbReference>
<evidence type="ECO:0000256" key="6">
    <source>
        <dbReference type="ARBA" id="ARBA00022958"/>
    </source>
</evidence>
<keyword evidence="2" id="KW-0813">Transport</keyword>
<dbReference type="Pfam" id="PF22614">
    <property type="entry name" value="Slo-like_RCK"/>
    <property type="match status" value="2"/>
</dbReference>
<evidence type="ECO:0000256" key="8">
    <source>
        <dbReference type="ARBA" id="ARBA00023065"/>
    </source>
</evidence>
<evidence type="ECO:0000256" key="11">
    <source>
        <dbReference type="ARBA" id="ARBA00029579"/>
    </source>
</evidence>
<evidence type="ECO:0000259" key="16">
    <source>
        <dbReference type="Pfam" id="PF22614"/>
    </source>
</evidence>
<organism evidence="18 19">
    <name type="scientific">Aphanomyces stellatus</name>
    <dbReference type="NCBI Taxonomy" id="120398"/>
    <lineage>
        <taxon>Eukaryota</taxon>
        <taxon>Sar</taxon>
        <taxon>Stramenopiles</taxon>
        <taxon>Oomycota</taxon>
        <taxon>Saprolegniomycetes</taxon>
        <taxon>Saprolegniales</taxon>
        <taxon>Verrucalvaceae</taxon>
        <taxon>Aphanomyces</taxon>
    </lineage>
</organism>
<dbReference type="EMBL" id="CAADRA010005559">
    <property type="protein sequence ID" value="VFT91165.1"/>
    <property type="molecule type" value="Genomic_DNA"/>
</dbReference>
<keyword evidence="7 13" id="KW-1133">Transmembrane helix</keyword>
<dbReference type="InterPro" id="IPR005821">
    <property type="entry name" value="Ion_trans_dom"/>
</dbReference>
<feature type="domain" description="Ion transport" evidence="14">
    <location>
        <begin position="86"/>
        <end position="295"/>
    </location>
</feature>
<keyword evidence="6" id="KW-0630">Potassium</keyword>
<dbReference type="SUPFAM" id="SSF51735">
    <property type="entry name" value="NAD(P)-binding Rossmann-fold domains"/>
    <property type="match status" value="1"/>
</dbReference>
<dbReference type="PRINTS" id="PR00169">
    <property type="entry name" value="KCHANNEL"/>
</dbReference>
<dbReference type="OrthoDB" id="10035564at2759"/>
<reference evidence="17" key="2">
    <citation type="submission" date="2019-06" db="EMBL/GenBank/DDBJ databases">
        <title>Genomics analysis of Aphanomyces spp. identifies a new class of oomycete effector associated with host adaptation.</title>
        <authorList>
            <person name="Gaulin E."/>
        </authorList>
    </citation>
    <scope>NUCLEOTIDE SEQUENCE</scope>
    <source>
        <strain evidence="17">CBS 578.67</strain>
    </source>
</reference>
<sequence>MKKVVTPTRRPTPVAARRSIESPKQQKQRNYSQVFISDRQKMARNSRLSMFVLGNDHWDLFQGIPKGFSLRTRVRIKLENSQLGYTWDLIQTTVSLVACAFCVVQSYHEAFVFPMLDVAFGLVFALDYCLRFYCAKNRLLFPFTFNALVDLLAIAPTVYDNILSHSLGTSTNRSPTFSFLRFVRVLRIMKAVQMTRHSTKRNITAVQQQLLSMFLLVLSIVFISACVFQLVENTYRDDSVDAGGKVIQATTVTLGDAFYFILVTMSTVGYGDIVPQTTVGKVVTAAMILLSLVMLPQEVNRLVSLLSMQSPFRRTYVPVPGLPHVLLLGQVANPSTLMEFFAEFYHADRIVCLAGHAPTTNNIPCVIMAPVEPSEELRALLVNPLLQNRVTYIKGSILNEEDMHRVAVDEAQAAFLFTDKNSSDFVAEDANTVLRSLVLENVNPELQVFMQVISPSYSDFITHNDSHHILCIDQHKLSLMAKNCLCPGLSTLVCNLFRSLMLPEMPTTVDWKREYVEGSTMEIYTAAMPTYLVDLSFTKAADVLYDIFDGEVILVGVHESDMASSRWPAESPKPHGNTATLLHALRSLSVRLGPESPSGNARGGGAASHIQSMHVNPGANYILRPHHTLYVLCESQTVAQLVSGPDHYNLWVRHGNAVERPLKQRYSQPYDLLQTNARLVSTRTTLTRKPADVFVDHVASANPTDEYTHAVIRNHIVVVSDLVDVPIETFIKPLRLAHYTEGSKHYRPILFVSTSKAALDAAFDVAKHYEGVFLMLIANDSKDTFFQAGIVQAKCCVLLAEKAGQRLMDGESLDSRVIFRYLTVQKILENYAHLMQRDFTVFVEIAASSTMKVMDTTLTKRLMAGLSPNLRIRPGITTITGHSSKAPRKSALTRPVAHINSFLESVSETHKAAWKRHKHVRAAKKKHTSDPYAAVLPFYAAGFGVPTDFFDSLLCQSFFTPELLGFARELLCMDQRPHTNESVVSSSITQVPLPDSFAGKTFGEFYSYLLTYESVIAIGLYRNSMSRVTLPYVYTAPKRTTVLRSDDFVFILAQPHTQIALENAMDFEADVVESRIQNMHITKSSIQHALHKIRQEKQAKEGEVLPQDDDERPASPGGNNQV</sequence>
<evidence type="ECO:0000313" key="17">
    <source>
        <dbReference type="EMBL" id="KAF0694817.1"/>
    </source>
</evidence>
<proteinExistence type="predicted"/>
<evidence type="ECO:0000259" key="15">
    <source>
        <dbReference type="Pfam" id="PF03493"/>
    </source>
</evidence>
<feature type="transmembrane region" description="Helical" evidence="13">
    <location>
        <begin position="251"/>
        <end position="271"/>
    </location>
</feature>
<dbReference type="Pfam" id="PF03493">
    <property type="entry name" value="BK_channel_a"/>
    <property type="match status" value="1"/>
</dbReference>
<dbReference type="InterPro" id="IPR036291">
    <property type="entry name" value="NAD(P)-bd_dom_sf"/>
</dbReference>
<keyword evidence="5" id="KW-0631">Potassium channel</keyword>
<dbReference type="Gene3D" id="1.10.287.70">
    <property type="match status" value="1"/>
</dbReference>
<evidence type="ECO:0000256" key="7">
    <source>
        <dbReference type="ARBA" id="ARBA00022989"/>
    </source>
</evidence>
<feature type="domain" description="RCK N-terminal" evidence="16">
    <location>
        <begin position="324"/>
        <end position="449"/>
    </location>
</feature>
<keyword evidence="19" id="KW-1185">Reference proteome</keyword>
<dbReference type="GO" id="GO:0016020">
    <property type="term" value="C:membrane"/>
    <property type="evidence" value="ECO:0007669"/>
    <property type="project" value="UniProtKB-SubCell"/>
</dbReference>
<comment type="subcellular location">
    <subcellularLocation>
        <location evidence="1">Membrane</location>
        <topology evidence="1">Multi-pass membrane protein</topology>
    </subcellularLocation>
</comment>
<dbReference type="InterPro" id="IPR003148">
    <property type="entry name" value="RCK_N"/>
</dbReference>
<evidence type="ECO:0000256" key="2">
    <source>
        <dbReference type="ARBA" id="ARBA00022448"/>
    </source>
</evidence>
<name>A0A485L0F8_9STRA</name>
<evidence type="ECO:0000313" key="18">
    <source>
        <dbReference type="EMBL" id="VFT91165.1"/>
    </source>
</evidence>
<dbReference type="PANTHER" id="PTHR10027:SF10">
    <property type="entry name" value="SLOWPOKE 2, ISOFORM D"/>
    <property type="match status" value="1"/>
</dbReference>
<keyword evidence="4 13" id="KW-0812">Transmembrane</keyword>
<feature type="compositionally biased region" description="Low complexity" evidence="12">
    <location>
        <begin position="1"/>
        <end position="17"/>
    </location>
</feature>
<dbReference type="Pfam" id="PF00520">
    <property type="entry name" value="Ion_trans"/>
    <property type="match status" value="1"/>
</dbReference>
<dbReference type="InterPro" id="IPR003929">
    <property type="entry name" value="K_chnl_BK_asu"/>
</dbReference>
<feature type="region of interest" description="Disordered" evidence="12">
    <location>
        <begin position="1096"/>
        <end position="1122"/>
    </location>
</feature>
<feature type="domain" description="RCK N-terminal" evidence="16">
    <location>
        <begin position="712"/>
        <end position="830"/>
    </location>
</feature>
<dbReference type="GO" id="GO:0005267">
    <property type="term" value="F:potassium channel activity"/>
    <property type="evidence" value="ECO:0007669"/>
    <property type="project" value="UniProtKB-KW"/>
</dbReference>
<evidence type="ECO:0000256" key="4">
    <source>
        <dbReference type="ARBA" id="ARBA00022692"/>
    </source>
</evidence>
<dbReference type="EMBL" id="VJMH01005538">
    <property type="protein sequence ID" value="KAF0694817.1"/>
    <property type="molecule type" value="Genomic_DNA"/>
</dbReference>
<feature type="domain" description="Calcium-activated potassium channel BK alpha subunit" evidence="15">
    <location>
        <begin position="467"/>
        <end position="557"/>
    </location>
</feature>
<dbReference type="PANTHER" id="PTHR10027">
    <property type="entry name" value="CALCIUM-ACTIVATED POTASSIUM CHANNEL ALPHA CHAIN"/>
    <property type="match status" value="1"/>
</dbReference>
<evidence type="ECO:0000256" key="5">
    <source>
        <dbReference type="ARBA" id="ARBA00022826"/>
    </source>
</evidence>
<feature type="transmembrane region" description="Helical" evidence="13">
    <location>
        <begin position="210"/>
        <end position="231"/>
    </location>
</feature>
<keyword evidence="9 13" id="KW-0472">Membrane</keyword>
<accession>A0A485L0F8</accession>
<evidence type="ECO:0000256" key="9">
    <source>
        <dbReference type="ARBA" id="ARBA00023136"/>
    </source>
</evidence>
<reference evidence="18 19" key="1">
    <citation type="submission" date="2019-03" db="EMBL/GenBank/DDBJ databases">
        <authorList>
            <person name="Gaulin E."/>
            <person name="Dumas B."/>
        </authorList>
    </citation>
    <scope>NUCLEOTIDE SEQUENCE [LARGE SCALE GENOMIC DNA]</scope>
    <source>
        <strain evidence="18">CBS 568.67</strain>
    </source>
</reference>
<keyword evidence="3" id="KW-0633">Potassium transport</keyword>
<feature type="transmembrane region" description="Helical" evidence="13">
    <location>
        <begin position="278"/>
        <end position="295"/>
    </location>
</feature>
<evidence type="ECO:0000256" key="1">
    <source>
        <dbReference type="ARBA" id="ARBA00004141"/>
    </source>
</evidence>
<keyword evidence="10" id="KW-0407">Ion channel</keyword>
<evidence type="ECO:0000256" key="10">
    <source>
        <dbReference type="ARBA" id="ARBA00023303"/>
    </source>
</evidence>
<protein>
    <recommendedName>
        <fullName evidence="11">BK channel</fullName>
    </recommendedName>
</protein>
<evidence type="ECO:0000256" key="13">
    <source>
        <dbReference type="SAM" id="Phobius"/>
    </source>
</evidence>